<dbReference type="InterPro" id="IPR001828">
    <property type="entry name" value="ANF_lig-bd_rcpt"/>
</dbReference>
<comment type="subcellular location">
    <subcellularLocation>
        <location evidence="1">Membrane</location>
    </subcellularLocation>
</comment>
<dbReference type="InterPro" id="IPR028082">
    <property type="entry name" value="Peripla_BP_I"/>
</dbReference>
<name>A0A7Z6ZTZ4_9GAMM</name>
<dbReference type="RefSeq" id="WP_169930030.1">
    <property type="nucleotide sequence ID" value="NZ_PIPR01000001.1"/>
</dbReference>
<keyword evidence="3" id="KW-1133">Transmembrane helix</keyword>
<dbReference type="PANTHER" id="PTHR47151">
    <property type="entry name" value="LEU/ILE/VAL-BINDING ABC TRANSPORTER SUBUNIT"/>
    <property type="match status" value="1"/>
</dbReference>
<sequence>MKWRLFYAVLIGYLVFVAYRFYLESQPISAIEIRQNHLAQSEQLDVAVVWPEGEDKAGYVKAVRLVVEAINAERLGLCQSTEQEKLEPADNKACNTKVLRLLNYAEPIRRDAAVKQAKTIVRNPNMLAALGYYRSVAALPAAPVYEFEGVMMLSSGSTNAKLTDYDFNYIFRNVANDDTNAKVLAKHIHDEGYINAYVIYERDLYGTEFSNYFIEHASALGLRVPAQAFFEENHTNFGPLLSSLRSKISPINLTDEIALLQAKLQQAERMLEIARLSSSGDDASIIEFLAAEQKLKNGENKFFDSMPRTKLQQYLQTDLKQSSSTAYLESLFLKNQKELILLEKTEQYVELDQLNAELQMWIEKIKSIKDEDNSSVSARLINELHVTRKVIDLDADEVLLKFEQMQKRISKIKSGEVDVIFIAGFMPEVGVAIAQARDLDIKLPIFGGHPLIDIEDQCKTTADCADYGDIYALVTHDVNQYRRAYDAMKQGAEPQDVCFEGEENCLPARYACPNFETAYIKFREFAESYQQAYGTEPDNWAIQGYLAANIIQETLKIAYSLEPEVLADTLLYRANSEFADKGLMFSCHSHGITKGDILVEEMKIHKLEDL</sequence>
<dbReference type="Pfam" id="PF01094">
    <property type="entry name" value="ANF_receptor"/>
    <property type="match status" value="1"/>
</dbReference>
<dbReference type="GO" id="GO:0016020">
    <property type="term" value="C:membrane"/>
    <property type="evidence" value="ECO:0007669"/>
    <property type="project" value="UniProtKB-SubCell"/>
</dbReference>
<organism evidence="6 7">
    <name type="scientific">Pseudidiomarina aestuarii</name>
    <dbReference type="NCBI Taxonomy" id="624146"/>
    <lineage>
        <taxon>Bacteria</taxon>
        <taxon>Pseudomonadati</taxon>
        <taxon>Pseudomonadota</taxon>
        <taxon>Gammaproteobacteria</taxon>
        <taxon>Alteromonadales</taxon>
        <taxon>Idiomarinaceae</taxon>
        <taxon>Pseudidiomarina</taxon>
    </lineage>
</organism>
<evidence type="ECO:0000313" key="7">
    <source>
        <dbReference type="Proteomes" id="UP000287766"/>
    </source>
</evidence>
<evidence type="ECO:0000256" key="4">
    <source>
        <dbReference type="ARBA" id="ARBA00023136"/>
    </source>
</evidence>
<reference evidence="7" key="1">
    <citation type="journal article" date="2018" name="Front. Microbiol.">
        <title>Genome-Based Analysis Reveals the Taxonomy and Diversity of the Family Idiomarinaceae.</title>
        <authorList>
            <person name="Liu Y."/>
            <person name="Lai Q."/>
            <person name="Shao Z."/>
        </authorList>
    </citation>
    <scope>NUCLEOTIDE SEQUENCE [LARGE SCALE GENOMIC DNA]</scope>
    <source>
        <strain evidence="7">KYW314</strain>
    </source>
</reference>
<dbReference type="AlphaFoldDB" id="A0A7Z6ZTZ4"/>
<feature type="domain" description="Receptor ligand binding region" evidence="5">
    <location>
        <begin position="111"/>
        <end position="248"/>
    </location>
</feature>
<accession>A0A7Z6ZTZ4</accession>
<evidence type="ECO:0000256" key="3">
    <source>
        <dbReference type="ARBA" id="ARBA00022989"/>
    </source>
</evidence>
<evidence type="ECO:0000259" key="5">
    <source>
        <dbReference type="Pfam" id="PF01094"/>
    </source>
</evidence>
<keyword evidence="4" id="KW-0472">Membrane</keyword>
<dbReference type="Proteomes" id="UP000287766">
    <property type="component" value="Unassembled WGS sequence"/>
</dbReference>
<evidence type="ECO:0000256" key="2">
    <source>
        <dbReference type="ARBA" id="ARBA00022692"/>
    </source>
</evidence>
<comment type="caution">
    <text evidence="6">The sequence shown here is derived from an EMBL/GenBank/DDBJ whole genome shotgun (WGS) entry which is preliminary data.</text>
</comment>
<proteinExistence type="predicted"/>
<dbReference type="Gene3D" id="3.40.50.2300">
    <property type="match status" value="4"/>
</dbReference>
<dbReference type="EMBL" id="PIPR01000001">
    <property type="protein sequence ID" value="RUO41298.1"/>
    <property type="molecule type" value="Genomic_DNA"/>
</dbReference>
<dbReference type="PANTHER" id="PTHR47151:SF2">
    <property type="entry name" value="AMINO ACID BINDING PROTEIN"/>
    <property type="match status" value="1"/>
</dbReference>
<gene>
    <name evidence="6" type="ORF">CWE22_03730</name>
</gene>
<evidence type="ECO:0000256" key="1">
    <source>
        <dbReference type="ARBA" id="ARBA00004370"/>
    </source>
</evidence>
<dbReference type="SUPFAM" id="SSF53822">
    <property type="entry name" value="Periplasmic binding protein-like I"/>
    <property type="match status" value="2"/>
</dbReference>
<keyword evidence="2" id="KW-0812">Transmembrane</keyword>
<protein>
    <recommendedName>
        <fullName evidence="5">Receptor ligand binding region domain-containing protein</fullName>
    </recommendedName>
</protein>
<evidence type="ECO:0000313" key="6">
    <source>
        <dbReference type="EMBL" id="RUO41298.1"/>
    </source>
</evidence>
<keyword evidence="7" id="KW-1185">Reference proteome</keyword>